<dbReference type="PANTHER" id="PTHR43016">
    <property type="entry name" value="PRESEQUENCE PROTEASE"/>
    <property type="match status" value="1"/>
</dbReference>
<feature type="domain" description="Peptidase M16 C-terminal" evidence="2">
    <location>
        <begin position="200"/>
        <end position="310"/>
    </location>
</feature>
<evidence type="ECO:0008006" key="5">
    <source>
        <dbReference type="Google" id="ProtNLM"/>
    </source>
</evidence>
<protein>
    <recommendedName>
        <fullName evidence="5">Peptidase M16</fullName>
    </recommendedName>
</protein>
<evidence type="ECO:0000259" key="1">
    <source>
        <dbReference type="Pfam" id="PF00675"/>
    </source>
</evidence>
<dbReference type="SUPFAM" id="SSF63411">
    <property type="entry name" value="LuxS/MPP-like metallohydrolase"/>
    <property type="match status" value="3"/>
</dbReference>
<accession>A0A7C9I1C6</accession>
<proteinExistence type="predicted"/>
<keyword evidence="4" id="KW-1185">Reference proteome</keyword>
<dbReference type="AlphaFoldDB" id="A0A7C9I1C6"/>
<dbReference type="RefSeq" id="WP_157457629.1">
    <property type="nucleotide sequence ID" value="NZ_WQLB01000002.1"/>
</dbReference>
<comment type="caution">
    <text evidence="3">The sequence shown here is derived from an EMBL/GenBank/DDBJ whole genome shotgun (WGS) entry which is preliminary data.</text>
</comment>
<dbReference type="Proteomes" id="UP000483286">
    <property type="component" value="Unassembled WGS sequence"/>
</dbReference>
<dbReference type="InterPro" id="IPR007863">
    <property type="entry name" value="Peptidase_M16_C"/>
</dbReference>
<dbReference type="Gene3D" id="3.30.830.10">
    <property type="entry name" value="Metalloenzyme, LuxS/M16 peptidase-like"/>
    <property type="match status" value="3"/>
</dbReference>
<organism evidence="3 4">
    <name type="scientific">Deinococcus arboris</name>
    <dbReference type="NCBI Taxonomy" id="2682977"/>
    <lineage>
        <taxon>Bacteria</taxon>
        <taxon>Thermotogati</taxon>
        <taxon>Deinococcota</taxon>
        <taxon>Deinococci</taxon>
        <taxon>Deinococcales</taxon>
        <taxon>Deinococcaceae</taxon>
        <taxon>Deinococcus</taxon>
    </lineage>
</organism>
<dbReference type="InterPro" id="IPR011249">
    <property type="entry name" value="Metalloenz_LuxS/M16"/>
</dbReference>
<dbReference type="Pfam" id="PF00675">
    <property type="entry name" value="Peptidase_M16"/>
    <property type="match status" value="1"/>
</dbReference>
<evidence type="ECO:0000313" key="4">
    <source>
        <dbReference type="Proteomes" id="UP000483286"/>
    </source>
</evidence>
<dbReference type="Pfam" id="PF05193">
    <property type="entry name" value="Peptidase_M16_C"/>
    <property type="match status" value="1"/>
</dbReference>
<feature type="domain" description="Peptidase M16 N-terminal" evidence="1">
    <location>
        <begin position="63"/>
        <end position="147"/>
    </location>
</feature>
<dbReference type="PANTHER" id="PTHR43016:SF16">
    <property type="entry name" value="METALLOPROTEASE, PUTATIVE (AFU_ORTHOLOGUE AFUA_4G07610)-RELATED"/>
    <property type="match status" value="1"/>
</dbReference>
<name>A0A7C9I1C6_9DEIO</name>
<evidence type="ECO:0000313" key="3">
    <source>
        <dbReference type="EMBL" id="MVN85631.1"/>
    </source>
</evidence>
<gene>
    <name evidence="3" type="ORF">GO986_02515</name>
</gene>
<dbReference type="GO" id="GO:0046872">
    <property type="term" value="F:metal ion binding"/>
    <property type="evidence" value="ECO:0007669"/>
    <property type="project" value="InterPro"/>
</dbReference>
<sequence length="895" mass="94344">MTPPCPPAAHLHGFRLERLRPLPVLGGSFGEYRHESGARLLHVAAPDESSALSVSFRTPAWSDAGHPHVLEHLVLMGSRRFPGRDAFQAWQRWQLLDYLNASTTRDWTAFTASGTVPGDLLETLDFLLDAAFHPLLEDGAFRQEAWRVQADGSLGGVILNEMRGAQAHPARRLREAAGAALFPGSPYAWQSGGTPEALPDLTVQAVRAYHAQHYVPANLTVFVYGLLPLPEVTRRVDEVLRELRRGEAAPAPQPVSAGVPKWTVTHPSSAQTLVAWALPANLTPLEVQGLNVLGLALLGHPDAPLPRAMRALGGPLADGSGLHADTAQPVLAAGVAAAVDGSVLLETLLKVVRTPLSESEARAALGRYTLSALDTQHHGFPYGVQLSFDVLGAAHHGYDALPQALAGAVQTLQSLPDLPGFLTDLTRRLVVDNLHRSVVQLALAADPAPRTGVPVPAEMSTPEMTHAPAQISARPGTLAERVRLPRAAALHAGEVLDVPVQAAQVTGALTQLSVSRDLRSPLTLLGWLPAYLAVLPRSPLGQALTREVQALGATWSVNADTTHDPHDPAQVTLSVTLNVRGLSGRMPDVLARLGQDWTALSPVSVDAPQALRDRSAQLRTHLTTQAAQLGMLRAALAVNPGFGVRELCDGTTGHDLLTAAAAHPALDSTLRALHAALWSREGLRAVVVADAPGAALPSVLRPLLAGLPTGVSGALPPLSAEPTWPALTGSAALAWPTVPYAHPSAPAFALLGRALQDALHAPVRAQGGAYAVTVRALPEAGVMLAVSARDPHPERTLEVFRAAARHLPDLRGEALEAARLGAVRQVLPLRSQAMQARQAALDVQFGFEPHRAAFLRGLLSATPDDLDRVAASLTAPSLPPDRPSLAVPAVALGAL</sequence>
<dbReference type="InterPro" id="IPR011765">
    <property type="entry name" value="Pept_M16_N"/>
</dbReference>
<reference evidence="3 4" key="1">
    <citation type="submission" date="2019-12" db="EMBL/GenBank/DDBJ databases">
        <title>Deinococcus sp. HMF7620 Genome sequencing and assembly.</title>
        <authorList>
            <person name="Kang H."/>
            <person name="Kim H."/>
            <person name="Joh K."/>
        </authorList>
    </citation>
    <scope>NUCLEOTIDE SEQUENCE [LARGE SCALE GENOMIC DNA]</scope>
    <source>
        <strain evidence="3 4">HMF7620</strain>
    </source>
</reference>
<evidence type="ECO:0000259" key="2">
    <source>
        <dbReference type="Pfam" id="PF05193"/>
    </source>
</evidence>
<dbReference type="EMBL" id="WQLB01000002">
    <property type="protein sequence ID" value="MVN85631.1"/>
    <property type="molecule type" value="Genomic_DNA"/>
</dbReference>